<keyword evidence="7 8" id="KW-0472">Membrane</keyword>
<proteinExistence type="inferred from homology"/>
<dbReference type="GO" id="GO:0003924">
    <property type="term" value="F:GTPase activity"/>
    <property type="evidence" value="ECO:0007669"/>
    <property type="project" value="UniProtKB-UniRule"/>
</dbReference>
<accession>A0A6A6TUC3</accession>
<keyword evidence="5 8" id="KW-1133">Transmembrane helix</keyword>
<keyword evidence="1 8" id="KW-0812">Transmembrane</keyword>
<feature type="topological domain" description="Cytoplasmic" evidence="8">
    <location>
        <begin position="788"/>
        <end position="865"/>
    </location>
</feature>
<evidence type="ECO:0000256" key="5">
    <source>
        <dbReference type="ARBA" id="ARBA00022989"/>
    </source>
</evidence>
<evidence type="ECO:0000256" key="9">
    <source>
        <dbReference type="SAM" id="MobiDB-lite"/>
    </source>
</evidence>
<dbReference type="EMBL" id="MU004245">
    <property type="protein sequence ID" value="KAF2663432.1"/>
    <property type="molecule type" value="Genomic_DNA"/>
</dbReference>
<dbReference type="Pfam" id="PF05879">
    <property type="entry name" value="RHD3_GTPase"/>
    <property type="match status" value="1"/>
</dbReference>
<dbReference type="SUPFAM" id="SSF52540">
    <property type="entry name" value="P-loop containing nucleoside triphosphate hydrolases"/>
    <property type="match status" value="1"/>
</dbReference>
<keyword evidence="2 8" id="KW-0547">Nucleotide-binding</keyword>
<dbReference type="PANTHER" id="PTHR45923:SF2">
    <property type="entry name" value="PROTEIN SEY1"/>
    <property type="match status" value="1"/>
</dbReference>
<dbReference type="OrthoDB" id="1597724at2759"/>
<dbReference type="Pfam" id="PF20428">
    <property type="entry name" value="Sey1_3HB"/>
    <property type="match status" value="1"/>
</dbReference>
<evidence type="ECO:0000256" key="4">
    <source>
        <dbReference type="ARBA" id="ARBA00022824"/>
    </source>
</evidence>
<name>A0A6A6TUC3_9PEZI</name>
<dbReference type="PROSITE" id="PS51715">
    <property type="entry name" value="G_GB1_RHD3"/>
    <property type="match status" value="1"/>
</dbReference>
<feature type="topological domain" description="Cytoplasmic" evidence="8">
    <location>
        <begin position="1"/>
        <end position="742"/>
    </location>
</feature>
<keyword evidence="3 8" id="KW-0378">Hydrolase</keyword>
<evidence type="ECO:0000256" key="6">
    <source>
        <dbReference type="ARBA" id="ARBA00023134"/>
    </source>
</evidence>
<dbReference type="GO" id="GO:0005789">
    <property type="term" value="C:endoplasmic reticulum membrane"/>
    <property type="evidence" value="ECO:0007669"/>
    <property type="project" value="UniProtKB-SubCell"/>
</dbReference>
<feature type="binding site" evidence="8">
    <location>
        <begin position="59"/>
        <end position="66"/>
    </location>
    <ligand>
        <name>GTP</name>
        <dbReference type="ChEBI" id="CHEBI:37565"/>
    </ligand>
</feature>
<evidence type="ECO:0000256" key="1">
    <source>
        <dbReference type="ARBA" id="ARBA00022692"/>
    </source>
</evidence>
<sequence>MRSNGHVPNGKQAAAGAAFKNGIQVVNSDGVFSDDVGPYLTYEKINPAGFNYHLISVFGSQSTGKSTLLNNLFGTNFGVMNEEERRQTTKGIWLAKNKREDEASHQMADNILVMDVEGTDGQERGEDQDFERKSALFALATSEILLVNMWETQVGLYNGANMGLLKTVFEVNLQLFVKDNHSIPRSLLFFVIRDHTGRTPLTNLSKTLVNTLDRIWASISKPAGLEESKIQDYFDFAFAALPHKLLQPEKFDDEVAKLGTRFREGYKDPKTVGLLDETSQPLLLPEYHRRIPADGFSVYAKGVWEQIQSNKDLDLPTQQELLAQFRCVEIARECLIAFDAVIVPLETKQADAVRSGQSTLLPALGLAVSTARSSLLREFESAASRYHKGVFKKQLEELETTVDGRLKLVYDGQLNAASKSGVTGFVDAVSETVRAGSKSGSQYDFAKIVDVEKKRAISKFEELANESAVEGTSWSDHSSQLDLFKKDLDKESKRLRQEEMRLLATRVERWIKSKLDESIGLEFNKLGSRRGGSGAPETGSKPPSEADHWDRVWTIFTDIVAQAEKRFVDRAASFDASSDEVEVGLWRLRRKAWIALKTKTAEETAEGNLAMKLRENFEDGFRYDDEGVPRIWRPSDDIDGAFARARDNTLKLIPLLSRFRLAATSAPPPLDAWIGARPATTSRADEEDLAPIGGVDDAEESLTEEMTVLSEARQADITHRFRKTADGIYVEAKRGALGGVTQTPWWMWGLLLVLGQNEIFAVARNPFLILLLAMSLAGAYVTYQMNLWGPIIRMTAAAWDQGLQVGKERLREFLVNSDLGKQAIAMEGRGAPAEKKEEGEPIPMQTLNESGKAGAPESSGNVWDE</sequence>
<dbReference type="CDD" id="cd01851">
    <property type="entry name" value="GBP"/>
    <property type="match status" value="1"/>
</dbReference>
<dbReference type="GO" id="GO:0005525">
    <property type="term" value="F:GTP binding"/>
    <property type="evidence" value="ECO:0007669"/>
    <property type="project" value="UniProtKB-UniRule"/>
</dbReference>
<evidence type="ECO:0000313" key="12">
    <source>
        <dbReference type="Proteomes" id="UP000799302"/>
    </source>
</evidence>
<organism evidence="11 12">
    <name type="scientific">Microthyrium microscopicum</name>
    <dbReference type="NCBI Taxonomy" id="703497"/>
    <lineage>
        <taxon>Eukaryota</taxon>
        <taxon>Fungi</taxon>
        <taxon>Dikarya</taxon>
        <taxon>Ascomycota</taxon>
        <taxon>Pezizomycotina</taxon>
        <taxon>Dothideomycetes</taxon>
        <taxon>Dothideomycetes incertae sedis</taxon>
        <taxon>Microthyriales</taxon>
        <taxon>Microthyriaceae</taxon>
        <taxon>Microthyrium</taxon>
    </lineage>
</organism>
<dbReference type="Gene3D" id="3.40.50.300">
    <property type="entry name" value="P-loop containing nucleotide triphosphate hydrolases"/>
    <property type="match status" value="1"/>
</dbReference>
<dbReference type="HAMAP" id="MF_03109">
    <property type="entry name" value="Sey1"/>
    <property type="match status" value="1"/>
</dbReference>
<dbReference type="InterPro" id="IPR008803">
    <property type="entry name" value="RHD3/Sey1"/>
</dbReference>
<dbReference type="PANTHER" id="PTHR45923">
    <property type="entry name" value="PROTEIN SEY1"/>
    <property type="match status" value="1"/>
</dbReference>
<feature type="region of interest" description="Disordered" evidence="9">
    <location>
        <begin position="526"/>
        <end position="546"/>
    </location>
</feature>
<dbReference type="InterPro" id="IPR030386">
    <property type="entry name" value="G_GB1_RHD3_dom"/>
</dbReference>
<dbReference type="FunFam" id="3.40.50.300:FF:000727">
    <property type="entry name" value="Protein SEY1 homolog"/>
    <property type="match status" value="1"/>
</dbReference>
<feature type="topological domain" description="Lumenal" evidence="8">
    <location>
        <begin position="764"/>
        <end position="766"/>
    </location>
</feature>
<evidence type="ECO:0000259" key="10">
    <source>
        <dbReference type="PROSITE" id="PS51715"/>
    </source>
</evidence>
<keyword evidence="4 8" id="KW-0256">Endoplasmic reticulum</keyword>
<evidence type="ECO:0000256" key="8">
    <source>
        <dbReference type="HAMAP-Rule" id="MF_03109"/>
    </source>
</evidence>
<evidence type="ECO:0000256" key="7">
    <source>
        <dbReference type="ARBA" id="ARBA00023136"/>
    </source>
</evidence>
<gene>
    <name evidence="8" type="primary">SEY1</name>
    <name evidence="11" type="ORF">BT63DRAFT_380114</name>
</gene>
<protein>
    <submittedName>
        <fullName evidence="11">Root hair defective 3 GTP-binding protein</fullName>
    </submittedName>
</protein>
<keyword evidence="12" id="KW-1185">Reference proteome</keyword>
<comment type="similarity">
    <text evidence="8">Belongs to the TRAFAC class dynamin-like GTPase superfamily. GB1/RHD3 GTPase family. RHD3 subfamily.</text>
</comment>
<feature type="domain" description="GB1/RHD3-type G" evidence="10">
    <location>
        <begin position="49"/>
        <end position="300"/>
    </location>
</feature>
<dbReference type="Proteomes" id="UP000799302">
    <property type="component" value="Unassembled WGS sequence"/>
</dbReference>
<feature type="region of interest" description="Disordered" evidence="9">
    <location>
        <begin position="826"/>
        <end position="865"/>
    </location>
</feature>
<evidence type="ECO:0000313" key="11">
    <source>
        <dbReference type="EMBL" id="KAF2663432.1"/>
    </source>
</evidence>
<dbReference type="InterPro" id="IPR027417">
    <property type="entry name" value="P-loop_NTPase"/>
</dbReference>
<dbReference type="GO" id="GO:0016320">
    <property type="term" value="P:endoplasmic reticulum membrane fusion"/>
    <property type="evidence" value="ECO:0007669"/>
    <property type="project" value="TreeGrafter"/>
</dbReference>
<evidence type="ECO:0000256" key="2">
    <source>
        <dbReference type="ARBA" id="ARBA00022741"/>
    </source>
</evidence>
<evidence type="ECO:0000256" key="3">
    <source>
        <dbReference type="ARBA" id="ARBA00022801"/>
    </source>
</evidence>
<keyword evidence="6 8" id="KW-0342">GTP-binding</keyword>
<comment type="subcellular location">
    <subcellularLocation>
        <location evidence="8">Endoplasmic reticulum membrane</location>
        <topology evidence="8">Multi-pass membrane protein</topology>
    </subcellularLocation>
    <text evidence="8">Enriched in the cortical ER. Concentrated in punctae along the ER tubules.</text>
</comment>
<dbReference type="AlphaFoldDB" id="A0A6A6TUC3"/>
<dbReference type="InterPro" id="IPR046758">
    <property type="entry name" value="Sey1/RHD3-like_3HB"/>
</dbReference>
<reference evidence="11" key="1">
    <citation type="journal article" date="2020" name="Stud. Mycol.">
        <title>101 Dothideomycetes genomes: a test case for predicting lifestyles and emergence of pathogens.</title>
        <authorList>
            <person name="Haridas S."/>
            <person name="Albert R."/>
            <person name="Binder M."/>
            <person name="Bloem J."/>
            <person name="Labutti K."/>
            <person name="Salamov A."/>
            <person name="Andreopoulos B."/>
            <person name="Baker S."/>
            <person name="Barry K."/>
            <person name="Bills G."/>
            <person name="Bluhm B."/>
            <person name="Cannon C."/>
            <person name="Castanera R."/>
            <person name="Culley D."/>
            <person name="Daum C."/>
            <person name="Ezra D."/>
            <person name="Gonzalez J."/>
            <person name="Henrissat B."/>
            <person name="Kuo A."/>
            <person name="Liang C."/>
            <person name="Lipzen A."/>
            <person name="Lutzoni F."/>
            <person name="Magnuson J."/>
            <person name="Mondo S."/>
            <person name="Nolan M."/>
            <person name="Ohm R."/>
            <person name="Pangilinan J."/>
            <person name="Park H.-J."/>
            <person name="Ramirez L."/>
            <person name="Alfaro M."/>
            <person name="Sun H."/>
            <person name="Tritt A."/>
            <person name="Yoshinaga Y."/>
            <person name="Zwiers L.-H."/>
            <person name="Turgeon B."/>
            <person name="Goodwin S."/>
            <person name="Spatafora J."/>
            <person name="Crous P."/>
            <person name="Grigoriev I."/>
        </authorList>
    </citation>
    <scope>NUCLEOTIDE SEQUENCE</scope>
    <source>
        <strain evidence="11">CBS 115976</strain>
    </source>
</reference>